<reference evidence="2 3" key="1">
    <citation type="submission" date="2014-04" db="EMBL/GenBank/DDBJ databases">
        <authorList>
            <consortium name="DOE Joint Genome Institute"/>
            <person name="Kuo A."/>
            <person name="Kohler A."/>
            <person name="Costa M.D."/>
            <person name="Nagy L.G."/>
            <person name="Floudas D."/>
            <person name="Copeland A."/>
            <person name="Barry K.W."/>
            <person name="Cichocki N."/>
            <person name="Veneault-Fourrey C."/>
            <person name="LaButti K."/>
            <person name="Lindquist E.A."/>
            <person name="Lipzen A."/>
            <person name="Lundell T."/>
            <person name="Morin E."/>
            <person name="Murat C."/>
            <person name="Sun H."/>
            <person name="Tunlid A."/>
            <person name="Henrissat B."/>
            <person name="Grigoriev I.V."/>
            <person name="Hibbett D.S."/>
            <person name="Martin F."/>
            <person name="Nordberg H.P."/>
            <person name="Cantor M.N."/>
            <person name="Hua S.X."/>
        </authorList>
    </citation>
    <scope>NUCLEOTIDE SEQUENCE [LARGE SCALE GENOMIC DNA]</scope>
    <source>
        <strain evidence="2 3">Marx 270</strain>
    </source>
</reference>
<evidence type="ECO:0000313" key="3">
    <source>
        <dbReference type="Proteomes" id="UP000054217"/>
    </source>
</evidence>
<dbReference type="HOGENOM" id="CLU_1421943_0_0_1"/>
<feature type="compositionally biased region" description="Basic residues" evidence="1">
    <location>
        <begin position="99"/>
        <end position="111"/>
    </location>
</feature>
<proteinExistence type="predicted"/>
<evidence type="ECO:0000256" key="1">
    <source>
        <dbReference type="SAM" id="MobiDB-lite"/>
    </source>
</evidence>
<gene>
    <name evidence="2" type="ORF">M404DRAFT_30056</name>
</gene>
<dbReference type="OrthoDB" id="2705551at2759"/>
<reference evidence="3" key="2">
    <citation type="submission" date="2015-01" db="EMBL/GenBank/DDBJ databases">
        <title>Evolutionary Origins and Diversification of the Mycorrhizal Mutualists.</title>
        <authorList>
            <consortium name="DOE Joint Genome Institute"/>
            <consortium name="Mycorrhizal Genomics Consortium"/>
            <person name="Kohler A."/>
            <person name="Kuo A."/>
            <person name="Nagy L.G."/>
            <person name="Floudas D."/>
            <person name="Copeland A."/>
            <person name="Barry K.W."/>
            <person name="Cichocki N."/>
            <person name="Veneault-Fourrey C."/>
            <person name="LaButti K."/>
            <person name="Lindquist E.A."/>
            <person name="Lipzen A."/>
            <person name="Lundell T."/>
            <person name="Morin E."/>
            <person name="Murat C."/>
            <person name="Riley R."/>
            <person name="Ohm R."/>
            <person name="Sun H."/>
            <person name="Tunlid A."/>
            <person name="Henrissat B."/>
            <person name="Grigoriev I.V."/>
            <person name="Hibbett D.S."/>
            <person name="Martin F."/>
        </authorList>
    </citation>
    <scope>NUCLEOTIDE SEQUENCE [LARGE SCALE GENOMIC DNA]</scope>
    <source>
        <strain evidence="3">Marx 270</strain>
    </source>
</reference>
<dbReference type="EMBL" id="KN832001">
    <property type="protein sequence ID" value="KIN99807.1"/>
    <property type="molecule type" value="Genomic_DNA"/>
</dbReference>
<dbReference type="Proteomes" id="UP000054217">
    <property type="component" value="Unassembled WGS sequence"/>
</dbReference>
<organism evidence="2 3">
    <name type="scientific">Pisolithus tinctorius Marx 270</name>
    <dbReference type="NCBI Taxonomy" id="870435"/>
    <lineage>
        <taxon>Eukaryota</taxon>
        <taxon>Fungi</taxon>
        <taxon>Dikarya</taxon>
        <taxon>Basidiomycota</taxon>
        <taxon>Agaricomycotina</taxon>
        <taxon>Agaricomycetes</taxon>
        <taxon>Agaricomycetidae</taxon>
        <taxon>Boletales</taxon>
        <taxon>Sclerodermatineae</taxon>
        <taxon>Pisolithaceae</taxon>
        <taxon>Pisolithus</taxon>
    </lineage>
</organism>
<dbReference type="AlphaFoldDB" id="A0A0C3ISD7"/>
<keyword evidence="3" id="KW-1185">Reference proteome</keyword>
<dbReference type="InParanoid" id="A0A0C3ISD7"/>
<sequence>MAEAERAEREAEERKGCKEEERWEAKHKCKAEARAGGSEAVGEVRKVVMDPGCTHCTQAKAICKFLGDGNKKQVACIQCNQSKGKCQWPGDGKDTKASPKARRTDKGKKWKANKENAKAGPSTQKQARTSVRLTEVLDLDKPEASRSRPREAGVDRYLGLEDKLECLINMAGLIANNLASLFELHKTVLSP</sequence>
<evidence type="ECO:0000313" key="2">
    <source>
        <dbReference type="EMBL" id="KIN99807.1"/>
    </source>
</evidence>
<dbReference type="STRING" id="870435.A0A0C3ISD7"/>
<protein>
    <submittedName>
        <fullName evidence="2">Uncharacterized protein</fullName>
    </submittedName>
</protein>
<name>A0A0C3ISD7_PISTI</name>
<feature type="compositionally biased region" description="Polar residues" evidence="1">
    <location>
        <begin position="121"/>
        <end position="132"/>
    </location>
</feature>
<feature type="region of interest" description="Disordered" evidence="1">
    <location>
        <begin position="83"/>
        <end position="132"/>
    </location>
</feature>
<accession>A0A0C3ISD7</accession>